<dbReference type="AlphaFoldDB" id="F8GUJ8"/>
<dbReference type="Gene3D" id="3.30.1330.40">
    <property type="entry name" value="RutC-like"/>
    <property type="match status" value="1"/>
</dbReference>
<accession>F8GUJ8</accession>
<gene>
    <name evidence="2" type="ordered locus">CNE_BB1p09910</name>
</gene>
<dbReference type="CDD" id="cd02199">
    <property type="entry name" value="YjgF_YER057c_UK114_like_1"/>
    <property type="match status" value="1"/>
</dbReference>
<evidence type="ECO:0000313" key="2">
    <source>
        <dbReference type="EMBL" id="AEI82402.1"/>
    </source>
</evidence>
<evidence type="ECO:0000259" key="1">
    <source>
        <dbReference type="Pfam" id="PF14588"/>
    </source>
</evidence>
<dbReference type="SUPFAM" id="SSF55298">
    <property type="entry name" value="YjgF-like"/>
    <property type="match status" value="1"/>
</dbReference>
<dbReference type="RefSeq" id="WP_013959434.1">
    <property type="nucleotide sequence ID" value="NC_015727.1"/>
</dbReference>
<organism evidence="2 3">
    <name type="scientific">Cupriavidus necator (strain ATCC 43291 / DSM 13513 / CCUG 52238 / LMG 8453 / N-1)</name>
    <name type="common">Ralstonia eutropha</name>
    <dbReference type="NCBI Taxonomy" id="1042878"/>
    <lineage>
        <taxon>Bacteria</taxon>
        <taxon>Pseudomonadati</taxon>
        <taxon>Pseudomonadota</taxon>
        <taxon>Betaproteobacteria</taxon>
        <taxon>Burkholderiales</taxon>
        <taxon>Burkholderiaceae</taxon>
        <taxon>Cupriavidus</taxon>
    </lineage>
</organism>
<sequence length="156" mass="16397">MHPEARLAAVGLSLPSPIPPSEHYVPFRIAGNVLYVSGHGPRRPDGSYVIGCLSAGEDVAMGYEAARQVALQMLATVKLALGDLDRVESVLKALGMVHATPDFTLHPKVINGFSEVLTTAFGDAGRHARSAVGMASLPHGMVVEVEAIFLVRDGSA</sequence>
<feature type="domain" description="Endoribonuclease L-PSP/chorismate mutase-like" evidence="1">
    <location>
        <begin position="4"/>
        <end position="135"/>
    </location>
</feature>
<dbReference type="HOGENOM" id="CLU_104845_0_0_4"/>
<dbReference type="GeneID" id="34312035"/>
<evidence type="ECO:0000313" key="3">
    <source>
        <dbReference type="Proteomes" id="UP000006798"/>
    </source>
</evidence>
<name>F8GUJ8_CUPNN</name>
<dbReference type="KEGG" id="cnc:CNE_BB1p09910"/>
<dbReference type="Pfam" id="PF14588">
    <property type="entry name" value="YjgF_endoribonc"/>
    <property type="match status" value="1"/>
</dbReference>
<dbReference type="PANTHER" id="PTHR43760">
    <property type="entry name" value="ENDORIBONUCLEASE-RELATED"/>
    <property type="match status" value="1"/>
</dbReference>
<geneLocation type="plasmid" evidence="2 3">
    <name>pBB1</name>
</geneLocation>
<keyword evidence="2" id="KW-0614">Plasmid</keyword>
<dbReference type="EMBL" id="CP002879">
    <property type="protein sequence ID" value="AEI82402.1"/>
    <property type="molecule type" value="Genomic_DNA"/>
</dbReference>
<dbReference type="InterPro" id="IPR013813">
    <property type="entry name" value="Endoribo_LPSP/chorism_mut-like"/>
</dbReference>
<protein>
    <submittedName>
        <fullName evidence="2">Endoribonuclease L-PSP</fullName>
    </submittedName>
</protein>
<proteinExistence type="predicted"/>
<dbReference type="InterPro" id="IPR035959">
    <property type="entry name" value="RutC-like_sf"/>
</dbReference>
<dbReference type="PANTHER" id="PTHR43760:SF1">
    <property type="entry name" value="ENDORIBONUCLEASE L-PSP_CHORISMATE MUTASE-LIKE DOMAIN-CONTAINING PROTEIN"/>
    <property type="match status" value="1"/>
</dbReference>
<reference evidence="2 3" key="1">
    <citation type="journal article" date="2011" name="J. Bacteriol.">
        <title>Complete genome sequence of the type strain Cupriavidus necator N-1.</title>
        <authorList>
            <person name="Poehlein A."/>
            <person name="Kusian B."/>
            <person name="Friedrich B."/>
            <person name="Daniel R."/>
            <person name="Bowien B."/>
        </authorList>
    </citation>
    <scope>NUCLEOTIDE SEQUENCE [LARGE SCALE GENOMIC DNA]</scope>
    <source>
        <strain evidence="3">ATCC 43291 / DSM 13513 / CCUG 52238 / LMG 8453 / N-1</strain>
        <plasmid evidence="2 3">pBB1</plasmid>
    </source>
</reference>
<dbReference type="Proteomes" id="UP000006798">
    <property type="component" value="Plasmid pBB1"/>
</dbReference>